<reference evidence="2" key="1">
    <citation type="submission" date="2022-09" db="EMBL/GenBank/DDBJ databases">
        <authorList>
            <person name="Yuan C."/>
            <person name="Ke Z."/>
        </authorList>
    </citation>
    <scope>NUCLEOTIDE SEQUENCE</scope>
    <source>
        <strain evidence="2">LB-8</strain>
    </source>
</reference>
<sequence>MFDIPVKIEGLDKRRRSVGLFHILAGLFLLANASLAFKYLDYSDFWPLLPVYIVAIISLIYGFLRKKIDAPNKYSWSLRLIQFLTFLGLAVFELRSESSIHSISLFLWAGICLSLLFTERFIFNQPSVKIGNDGIRTPGSIASKIFAWSDLDSVAVRQDYITLMFGNNKYLQFEILEMLTGTEIERINLFCREQLDKAEDQKVKILEK</sequence>
<name>A0A9X2XPT3_9BACT</name>
<keyword evidence="1" id="KW-0812">Transmembrane</keyword>
<accession>A0A9X2XPT3</accession>
<dbReference type="AlphaFoldDB" id="A0A9X2XPT3"/>
<keyword evidence="3" id="KW-1185">Reference proteome</keyword>
<dbReference type="Proteomes" id="UP001155483">
    <property type="component" value="Unassembled WGS sequence"/>
</dbReference>
<reference evidence="2" key="2">
    <citation type="submission" date="2023-04" db="EMBL/GenBank/DDBJ databases">
        <title>Paracnuella aquatica gen. nov., sp. nov., a member of the family Chitinophagaceae isolated from a hot spring.</title>
        <authorList>
            <person name="Wang C."/>
        </authorList>
    </citation>
    <scope>NUCLEOTIDE SEQUENCE</scope>
    <source>
        <strain evidence="2">LB-8</strain>
    </source>
</reference>
<evidence type="ECO:0000313" key="2">
    <source>
        <dbReference type="EMBL" id="MCU7552133.1"/>
    </source>
</evidence>
<evidence type="ECO:0000313" key="3">
    <source>
        <dbReference type="Proteomes" id="UP001155483"/>
    </source>
</evidence>
<proteinExistence type="predicted"/>
<feature type="transmembrane region" description="Helical" evidence="1">
    <location>
        <begin position="20"/>
        <end position="39"/>
    </location>
</feature>
<comment type="caution">
    <text evidence="2">The sequence shown here is derived from an EMBL/GenBank/DDBJ whole genome shotgun (WGS) entry which is preliminary data.</text>
</comment>
<keyword evidence="1" id="KW-0472">Membrane</keyword>
<gene>
    <name evidence="2" type="ORF">OCK74_23645</name>
</gene>
<organism evidence="2 3">
    <name type="scientific">Paraflavisolibacter caeni</name>
    <dbReference type="NCBI Taxonomy" id="2982496"/>
    <lineage>
        <taxon>Bacteria</taxon>
        <taxon>Pseudomonadati</taxon>
        <taxon>Bacteroidota</taxon>
        <taxon>Chitinophagia</taxon>
        <taxon>Chitinophagales</taxon>
        <taxon>Chitinophagaceae</taxon>
        <taxon>Paraflavisolibacter</taxon>
    </lineage>
</organism>
<feature type="transmembrane region" description="Helical" evidence="1">
    <location>
        <begin position="100"/>
        <end position="117"/>
    </location>
</feature>
<dbReference type="RefSeq" id="WP_279299570.1">
    <property type="nucleotide sequence ID" value="NZ_JAOTIF010000029.1"/>
</dbReference>
<feature type="transmembrane region" description="Helical" evidence="1">
    <location>
        <begin position="45"/>
        <end position="64"/>
    </location>
</feature>
<feature type="transmembrane region" description="Helical" evidence="1">
    <location>
        <begin position="76"/>
        <end position="94"/>
    </location>
</feature>
<keyword evidence="1" id="KW-1133">Transmembrane helix</keyword>
<protein>
    <submittedName>
        <fullName evidence="2">Uncharacterized protein</fullName>
    </submittedName>
</protein>
<dbReference type="EMBL" id="JAOTIF010000029">
    <property type="protein sequence ID" value="MCU7552133.1"/>
    <property type="molecule type" value="Genomic_DNA"/>
</dbReference>
<evidence type="ECO:0000256" key="1">
    <source>
        <dbReference type="SAM" id="Phobius"/>
    </source>
</evidence>